<evidence type="ECO:0000313" key="2">
    <source>
        <dbReference type="Proteomes" id="UP000752012"/>
    </source>
</evidence>
<accession>A0A969PMJ2</accession>
<dbReference type="Proteomes" id="UP000752012">
    <property type="component" value="Unassembled WGS sequence"/>
</dbReference>
<dbReference type="EMBL" id="JAATHJ010000005">
    <property type="protein sequence ID" value="NJP36942.1"/>
    <property type="molecule type" value="Genomic_DNA"/>
</dbReference>
<gene>
    <name evidence="1" type="ORF">HCN83_05005</name>
</gene>
<protein>
    <submittedName>
        <fullName evidence="1">Uncharacterized protein</fullName>
    </submittedName>
</protein>
<dbReference type="RefSeq" id="WP_168005237.1">
    <property type="nucleotide sequence ID" value="NZ_JAATHJ010000005.1"/>
</dbReference>
<keyword evidence="2" id="KW-1185">Reference proteome</keyword>
<proteinExistence type="predicted"/>
<name>A0A969PMJ2_9BACI</name>
<comment type="caution">
    <text evidence="1">The sequence shown here is derived from an EMBL/GenBank/DDBJ whole genome shotgun (WGS) entry which is preliminary data.</text>
</comment>
<dbReference type="AlphaFoldDB" id="A0A969PMJ2"/>
<evidence type="ECO:0000313" key="1">
    <source>
        <dbReference type="EMBL" id="NJP36942.1"/>
    </source>
</evidence>
<organism evidence="1 2">
    <name type="scientific">Alkalicoccus luteus</name>
    <dbReference type="NCBI Taxonomy" id="1237094"/>
    <lineage>
        <taxon>Bacteria</taxon>
        <taxon>Bacillati</taxon>
        <taxon>Bacillota</taxon>
        <taxon>Bacilli</taxon>
        <taxon>Bacillales</taxon>
        <taxon>Bacillaceae</taxon>
        <taxon>Alkalicoccus</taxon>
    </lineage>
</organism>
<reference evidence="1 2" key="1">
    <citation type="submission" date="2020-03" db="EMBL/GenBank/DDBJ databases">
        <title>Assessment of the enzymatic potential of alkaline-tolerant lipase obtained from Bacillus luteus H11 (technogenic soil) for the bioremediation of saline soils contaminated with petroleum substances.</title>
        <authorList>
            <person name="Kalwasinska A."/>
        </authorList>
    </citation>
    <scope>NUCLEOTIDE SEQUENCE [LARGE SCALE GENOMIC DNA]</scope>
    <source>
        <strain evidence="1 2">H11</strain>
    </source>
</reference>
<sequence length="77" mass="9041">MMTFTAITYIRRAPDWNGGFGVELLMDGEAYFYENMHALRQSCHDNTVFFICPPMADEEFDEINEHVIRMQDEQFPG</sequence>